<dbReference type="RefSeq" id="WP_050002619.1">
    <property type="nucleotide sequence ID" value="NZ_CP008887.1"/>
</dbReference>
<gene>
    <name evidence="1" type="ORF">TEU_04405</name>
</gene>
<organism evidence="1 2">
    <name type="scientific">Thermococcus eurythermalis</name>
    <dbReference type="NCBI Taxonomy" id="1505907"/>
    <lineage>
        <taxon>Archaea</taxon>
        <taxon>Methanobacteriati</taxon>
        <taxon>Methanobacteriota</taxon>
        <taxon>Thermococci</taxon>
        <taxon>Thermococcales</taxon>
        <taxon>Thermococcaceae</taxon>
        <taxon>Thermococcus</taxon>
    </lineage>
</organism>
<proteinExistence type="predicted"/>
<keyword evidence="2" id="KW-1185">Reference proteome</keyword>
<protein>
    <recommendedName>
        <fullName evidence="3">Condensin complex subunit 1 C-terminal domain-containing protein</fullName>
    </recommendedName>
</protein>
<dbReference type="Gene3D" id="1.25.10.10">
    <property type="entry name" value="Leucine-rich Repeat Variant"/>
    <property type="match status" value="2"/>
</dbReference>
<dbReference type="EMBL" id="CP008887">
    <property type="protein sequence ID" value="AIU69639.1"/>
    <property type="molecule type" value="Genomic_DNA"/>
</dbReference>
<dbReference type="InterPro" id="IPR016024">
    <property type="entry name" value="ARM-type_fold"/>
</dbReference>
<dbReference type="GeneID" id="25152677"/>
<evidence type="ECO:0000313" key="2">
    <source>
        <dbReference type="Proteomes" id="UP000029980"/>
    </source>
</evidence>
<sequence>MSSDKNKSAELVKEYLSSWKIGKVVELALKDEEVLLTLFRLLREEDDELKIRALTALEDVFKALPDVKQLIFVERFLDDLIKLLESDNDNVLIHTIRAIGRLIEGVPLQPGKFVELAHAFKNLVKSRKNEAVLLEIPSVLKVMRPTSYTPQLMDAISRLLKSSNLRLKAMGLRLLLNAGSFTGNPSVMKTFFSEVYYALLEREDAPLVDFCLDLILEVVHYPLRDEFMDEVAHVLTAVKEIALRKNSELAEKAKTVAEELELAICRYYSQNPEKAKEKIHELLINERFYEAIDLALAVGDGYILKWLADVLEELGKETLIVNQRILPGPKYVSVPPEKKAQRHLRPPTISKFIERKKSVIETLSRELASGGGLTKEEKDTLERALRAGDEKTLIELSKKRIEVVFELLRKLENGDKFEKMDALWAFSKLAEKIEPEAVFILEPAVDDLLRVAHSTKNRWMRQRASKTLALLASKSKNGARIVREFLDDYLSGDLKRVVPALEFFSYYFERNWDENIAKAVLSRLSDYLRREETRFDALLTLEGLVRMAPPEKAGLLLPFVSVLKEVKKSAPYQDQKLAIRILEGIASKVKLR</sequence>
<accession>A0A097QT37</accession>
<name>A0A097QT37_9EURY</name>
<dbReference type="SUPFAM" id="SSF48371">
    <property type="entry name" value="ARM repeat"/>
    <property type="match status" value="1"/>
</dbReference>
<dbReference type="Proteomes" id="UP000029980">
    <property type="component" value="Chromosome"/>
</dbReference>
<evidence type="ECO:0008006" key="3">
    <source>
        <dbReference type="Google" id="ProtNLM"/>
    </source>
</evidence>
<evidence type="ECO:0000313" key="1">
    <source>
        <dbReference type="EMBL" id="AIU69639.1"/>
    </source>
</evidence>
<dbReference type="KEGG" id="teu:TEU_04405"/>
<reference evidence="1 2" key="1">
    <citation type="journal article" date="2015" name="Int. J. Syst. Evol. Microbiol.">
        <title>Thermococcus eurythermalis sp. nov., a conditional piezophilic hyperthermophilic archaeon with a wide temperature range isolated from an oil-immersed chimney in the Guaymas Basin.</title>
        <authorList>
            <person name="Zhao W."/>
            <person name="Zeng X."/>
            <person name="Xiao X."/>
        </authorList>
    </citation>
    <scope>NUCLEOTIDE SEQUENCE [LARGE SCALE GENOMIC DNA]</scope>
    <source>
        <strain evidence="1 2">A501</strain>
    </source>
</reference>
<dbReference type="InterPro" id="IPR011989">
    <property type="entry name" value="ARM-like"/>
</dbReference>
<dbReference type="OrthoDB" id="101210at2157"/>
<dbReference type="AlphaFoldDB" id="A0A097QT37"/>
<dbReference type="HOGENOM" id="CLU_462048_0_0_2"/>